<name>A0ABN8IEA9_9NEOP</name>
<evidence type="ECO:0000313" key="1">
    <source>
        <dbReference type="EMBL" id="CAH2054082.1"/>
    </source>
</evidence>
<organism evidence="1 2">
    <name type="scientific">Iphiclides podalirius</name>
    <name type="common">scarce swallowtail</name>
    <dbReference type="NCBI Taxonomy" id="110791"/>
    <lineage>
        <taxon>Eukaryota</taxon>
        <taxon>Metazoa</taxon>
        <taxon>Ecdysozoa</taxon>
        <taxon>Arthropoda</taxon>
        <taxon>Hexapoda</taxon>
        <taxon>Insecta</taxon>
        <taxon>Pterygota</taxon>
        <taxon>Neoptera</taxon>
        <taxon>Endopterygota</taxon>
        <taxon>Lepidoptera</taxon>
        <taxon>Glossata</taxon>
        <taxon>Ditrysia</taxon>
        <taxon>Papilionoidea</taxon>
        <taxon>Papilionidae</taxon>
        <taxon>Papilioninae</taxon>
        <taxon>Iphiclides</taxon>
    </lineage>
</organism>
<dbReference type="EMBL" id="OW152833">
    <property type="protein sequence ID" value="CAH2054082.1"/>
    <property type="molecule type" value="Genomic_DNA"/>
</dbReference>
<feature type="non-terminal residue" evidence="1">
    <location>
        <position position="1"/>
    </location>
</feature>
<evidence type="ECO:0000313" key="2">
    <source>
        <dbReference type="Proteomes" id="UP000837857"/>
    </source>
</evidence>
<keyword evidence="2" id="KW-1185">Reference proteome</keyword>
<protein>
    <submittedName>
        <fullName evidence="1">Uncharacterized protein</fullName>
    </submittedName>
</protein>
<sequence length="82" mass="9137">MSWANRQKGFNDLFVGQLQLLGVELLQPLAQVDRAGCQARHVANVTMHLTDKSHRRKVTDETPTLHETSSNKIAVTTIVSVQ</sequence>
<dbReference type="Proteomes" id="UP000837857">
    <property type="component" value="Chromosome 21"/>
</dbReference>
<gene>
    <name evidence="1" type="ORF">IPOD504_LOCUS8474</name>
</gene>
<reference evidence="1" key="1">
    <citation type="submission" date="2022-03" db="EMBL/GenBank/DDBJ databases">
        <authorList>
            <person name="Martin H S."/>
        </authorList>
    </citation>
    <scope>NUCLEOTIDE SEQUENCE</scope>
</reference>
<proteinExistence type="predicted"/>
<accession>A0ABN8IEA9</accession>